<evidence type="ECO:0000256" key="1">
    <source>
        <dbReference type="SAM" id="MobiDB-lite"/>
    </source>
</evidence>
<organism evidence="2 3">
    <name type="scientific">Obba rivulosa</name>
    <dbReference type="NCBI Taxonomy" id="1052685"/>
    <lineage>
        <taxon>Eukaryota</taxon>
        <taxon>Fungi</taxon>
        <taxon>Dikarya</taxon>
        <taxon>Basidiomycota</taxon>
        <taxon>Agaricomycotina</taxon>
        <taxon>Agaricomycetes</taxon>
        <taxon>Polyporales</taxon>
        <taxon>Gelatoporiaceae</taxon>
        <taxon>Obba</taxon>
    </lineage>
</organism>
<proteinExistence type="predicted"/>
<evidence type="ECO:0000313" key="3">
    <source>
        <dbReference type="Proteomes" id="UP000250043"/>
    </source>
</evidence>
<sequence>MISTCRRMLHSNPESAPQPASTVSQRHPKLSLAVAATLPGIHTLHVALSPWELMGKNGAQCPGGPRHARACPQLEDLGLDIFTPFSRTLPPSSDCTVFLPVLRWLRMSAGADRPSAILGHLDLLHVHGMWIRVGYDTPRRPPASARTGLSRVIQLCTASASQLSDLRCAEIANDGGWARQAGHV</sequence>
<evidence type="ECO:0000313" key="2">
    <source>
        <dbReference type="EMBL" id="OCH86248.1"/>
    </source>
</evidence>
<protein>
    <submittedName>
        <fullName evidence="2">Uncharacterized protein</fullName>
    </submittedName>
</protein>
<reference evidence="2 3" key="1">
    <citation type="submission" date="2016-07" db="EMBL/GenBank/DDBJ databases">
        <title>Draft genome of the white-rot fungus Obba rivulosa 3A-2.</title>
        <authorList>
            <consortium name="DOE Joint Genome Institute"/>
            <person name="Miettinen O."/>
            <person name="Riley R."/>
            <person name="Acob R."/>
            <person name="Barry K."/>
            <person name="Cullen D."/>
            <person name="De Vries R."/>
            <person name="Hainaut M."/>
            <person name="Hatakka A."/>
            <person name="Henrissat B."/>
            <person name="Hilden K."/>
            <person name="Kuo R."/>
            <person name="Labutti K."/>
            <person name="Lipzen A."/>
            <person name="Makela M.R."/>
            <person name="Sandor L."/>
            <person name="Spatafora J.W."/>
            <person name="Grigoriev I.V."/>
            <person name="Hibbett D.S."/>
        </authorList>
    </citation>
    <scope>NUCLEOTIDE SEQUENCE [LARGE SCALE GENOMIC DNA]</scope>
    <source>
        <strain evidence="2 3">3A-2</strain>
    </source>
</reference>
<keyword evidence="3" id="KW-1185">Reference proteome</keyword>
<dbReference type="AlphaFoldDB" id="A0A8E2DKX7"/>
<accession>A0A8E2DKX7</accession>
<feature type="compositionally biased region" description="Polar residues" evidence="1">
    <location>
        <begin position="12"/>
        <end position="25"/>
    </location>
</feature>
<name>A0A8E2DKX7_9APHY</name>
<feature type="region of interest" description="Disordered" evidence="1">
    <location>
        <begin position="1"/>
        <end position="26"/>
    </location>
</feature>
<dbReference type="EMBL" id="KV722537">
    <property type="protein sequence ID" value="OCH86248.1"/>
    <property type="molecule type" value="Genomic_DNA"/>
</dbReference>
<gene>
    <name evidence="2" type="ORF">OBBRIDRAFT_250127</name>
</gene>
<dbReference type="Proteomes" id="UP000250043">
    <property type="component" value="Unassembled WGS sequence"/>
</dbReference>